<dbReference type="EMBL" id="PGCJ01000076">
    <property type="protein sequence ID" value="PLW52696.1"/>
    <property type="molecule type" value="Genomic_DNA"/>
</dbReference>
<evidence type="ECO:0000313" key="2">
    <source>
        <dbReference type="Proteomes" id="UP000235388"/>
    </source>
</evidence>
<dbReference type="AlphaFoldDB" id="A0A2N5VRV1"/>
<comment type="caution">
    <text evidence="1">The sequence shown here is derived from an EMBL/GenBank/DDBJ whole genome shotgun (WGS) entry which is preliminary data.</text>
</comment>
<evidence type="ECO:0000313" key="1">
    <source>
        <dbReference type="EMBL" id="PLW52696.1"/>
    </source>
</evidence>
<proteinExistence type="predicted"/>
<name>A0A2N5VRV1_9BASI</name>
<protein>
    <submittedName>
        <fullName evidence="1">Uncharacterized protein</fullName>
    </submittedName>
</protein>
<organism evidence="1 2">
    <name type="scientific">Puccinia coronata f. sp. avenae</name>
    <dbReference type="NCBI Taxonomy" id="200324"/>
    <lineage>
        <taxon>Eukaryota</taxon>
        <taxon>Fungi</taxon>
        <taxon>Dikarya</taxon>
        <taxon>Basidiomycota</taxon>
        <taxon>Pucciniomycotina</taxon>
        <taxon>Pucciniomycetes</taxon>
        <taxon>Pucciniales</taxon>
        <taxon>Pucciniaceae</taxon>
        <taxon>Puccinia</taxon>
    </lineage>
</organism>
<keyword evidence="2" id="KW-1185">Reference proteome</keyword>
<dbReference type="Proteomes" id="UP000235388">
    <property type="component" value="Unassembled WGS sequence"/>
</dbReference>
<reference evidence="1 2" key="1">
    <citation type="submission" date="2017-11" db="EMBL/GenBank/DDBJ databases">
        <title>De novo assembly and phasing of dikaryotic genomes from two isolates of Puccinia coronata f. sp. avenae, the causal agent of oat crown rust.</title>
        <authorList>
            <person name="Miller M.E."/>
            <person name="Zhang Y."/>
            <person name="Omidvar V."/>
            <person name="Sperschneider J."/>
            <person name="Schwessinger B."/>
            <person name="Raley C."/>
            <person name="Palmer J.M."/>
            <person name="Garnica D."/>
            <person name="Upadhyaya N."/>
            <person name="Rathjen J."/>
            <person name="Taylor J.M."/>
            <person name="Park R.F."/>
            <person name="Dodds P.N."/>
            <person name="Hirsch C.D."/>
            <person name="Kianian S.F."/>
            <person name="Figueroa M."/>
        </authorList>
    </citation>
    <scope>NUCLEOTIDE SEQUENCE [LARGE SCALE GENOMIC DNA]</scope>
    <source>
        <strain evidence="1">12NC29</strain>
    </source>
</reference>
<gene>
    <name evidence="1" type="ORF">PCANC_14114</name>
</gene>
<sequence length="86" mass="9316">MSEQTNTGSSSKKIATNLAKIGAVMERVFVLWLHFLSRDIIYVLDPVKQVVQTPECRRNNLAVVSVLTSTSTRTPSLGAGCTGYAS</sequence>
<accession>A0A2N5VRV1</accession>